<dbReference type="GO" id="GO:0004523">
    <property type="term" value="F:RNA-DNA hybrid ribonuclease activity"/>
    <property type="evidence" value="ECO:0007669"/>
    <property type="project" value="UniProtKB-UniRule"/>
</dbReference>
<dbReference type="Gene3D" id="3.30.420.10">
    <property type="entry name" value="Ribonuclease H-like superfamily/Ribonuclease H"/>
    <property type="match status" value="1"/>
</dbReference>
<evidence type="ECO:0000256" key="6">
    <source>
        <dbReference type="ARBA" id="ARBA00022723"/>
    </source>
</evidence>
<dbReference type="InterPro" id="IPR002156">
    <property type="entry name" value="RNaseH_domain"/>
</dbReference>
<dbReference type="PANTHER" id="PTHR10642:SF26">
    <property type="entry name" value="RIBONUCLEASE H1"/>
    <property type="match status" value="1"/>
</dbReference>
<dbReference type="EC" id="3.1.26.4" evidence="4 10"/>
<keyword evidence="7 10" id="KW-0255">Endonuclease</keyword>
<dbReference type="PANTHER" id="PTHR10642">
    <property type="entry name" value="RIBONUCLEASE H1"/>
    <property type="match status" value="1"/>
</dbReference>
<feature type="domain" description="RNase H type-1" evidence="11">
    <location>
        <begin position="25"/>
        <end position="163"/>
    </location>
</feature>
<keyword evidence="13" id="KW-1185">Reference proteome</keyword>
<organism evidence="12 13">
    <name type="scientific">Propionicimonas paludicola</name>
    <dbReference type="NCBI Taxonomy" id="185243"/>
    <lineage>
        <taxon>Bacteria</taxon>
        <taxon>Bacillati</taxon>
        <taxon>Actinomycetota</taxon>
        <taxon>Actinomycetes</taxon>
        <taxon>Propionibacteriales</taxon>
        <taxon>Nocardioidaceae</taxon>
        <taxon>Propionicimonas</taxon>
    </lineage>
</organism>
<evidence type="ECO:0000256" key="8">
    <source>
        <dbReference type="ARBA" id="ARBA00022801"/>
    </source>
</evidence>
<comment type="similarity">
    <text evidence="2 10">Belongs to the RNase H family.</text>
</comment>
<protein>
    <recommendedName>
        <fullName evidence="4 10">Ribonuclease H</fullName>
        <shortName evidence="10">RNase H</shortName>
        <ecNumber evidence="4 10">3.1.26.4</ecNumber>
    </recommendedName>
</protein>
<dbReference type="Pfam" id="PF00075">
    <property type="entry name" value="RNase_H"/>
    <property type="match status" value="1"/>
</dbReference>
<dbReference type="AlphaFoldDB" id="A0A2A9CPC8"/>
<comment type="caution">
    <text evidence="12">The sequence shown here is derived from an EMBL/GenBank/DDBJ whole genome shotgun (WGS) entry which is preliminary data.</text>
</comment>
<dbReference type="InterPro" id="IPR036397">
    <property type="entry name" value="RNaseH_sf"/>
</dbReference>
<evidence type="ECO:0000256" key="2">
    <source>
        <dbReference type="ARBA" id="ARBA00005300"/>
    </source>
</evidence>
<dbReference type="GO" id="GO:0043137">
    <property type="term" value="P:DNA replication, removal of RNA primer"/>
    <property type="evidence" value="ECO:0007669"/>
    <property type="project" value="TreeGrafter"/>
</dbReference>
<feature type="binding site" evidence="10">
    <location>
        <position position="91"/>
    </location>
    <ligand>
        <name>Mg(2+)</name>
        <dbReference type="ChEBI" id="CHEBI:18420"/>
        <label>1</label>
    </ligand>
</feature>
<feature type="binding site" evidence="10">
    <location>
        <position position="69"/>
    </location>
    <ligand>
        <name>Mg(2+)</name>
        <dbReference type="ChEBI" id="CHEBI:18420"/>
        <label>1</label>
    </ligand>
</feature>
<dbReference type="GO" id="GO:0000287">
    <property type="term" value="F:magnesium ion binding"/>
    <property type="evidence" value="ECO:0007669"/>
    <property type="project" value="UniProtKB-UniRule"/>
</dbReference>
<feature type="binding site" evidence="10">
    <location>
        <position position="34"/>
    </location>
    <ligand>
        <name>Mg(2+)</name>
        <dbReference type="ChEBI" id="CHEBI:18420"/>
        <label>1</label>
    </ligand>
</feature>
<dbReference type="PROSITE" id="PS50879">
    <property type="entry name" value="RNASE_H_1"/>
    <property type="match status" value="1"/>
</dbReference>
<evidence type="ECO:0000256" key="9">
    <source>
        <dbReference type="ARBA" id="ARBA00022842"/>
    </source>
</evidence>
<sequence length="171" mass="18185">MHNPTLAGSACASGDSGWLRSGIVSEQRVIVATDGSCLGNPGPGGWAWACPDGRQDSGGHAVTTNNLMELRAVYEVLGAHSASTPLLIQADSQYVINIFTRWIRGWVARGWLTADRKPVANREAIELIADRLAGRDVVWEHVKGHSGHPLNELVDSLARAQATALRDAAAG</sequence>
<evidence type="ECO:0000256" key="3">
    <source>
        <dbReference type="ARBA" id="ARBA00011245"/>
    </source>
</evidence>
<name>A0A2A9CPC8_9ACTN</name>
<dbReference type="HAMAP" id="MF_00042">
    <property type="entry name" value="RNase_H"/>
    <property type="match status" value="1"/>
</dbReference>
<dbReference type="GO" id="GO:0005737">
    <property type="term" value="C:cytoplasm"/>
    <property type="evidence" value="ECO:0007669"/>
    <property type="project" value="UniProtKB-SubCell"/>
</dbReference>
<feature type="binding site" evidence="10">
    <location>
        <position position="34"/>
    </location>
    <ligand>
        <name>Mg(2+)</name>
        <dbReference type="ChEBI" id="CHEBI:18420"/>
        <label>2</label>
    </ligand>
</feature>
<gene>
    <name evidence="10" type="primary">rnhA</name>
    <name evidence="12" type="ORF">ATK74_0531</name>
</gene>
<dbReference type="GO" id="GO:0003676">
    <property type="term" value="F:nucleic acid binding"/>
    <property type="evidence" value="ECO:0007669"/>
    <property type="project" value="InterPro"/>
</dbReference>
<accession>A0A2A9CPC8</accession>
<comment type="cofactor">
    <cofactor evidence="10">
        <name>Mg(2+)</name>
        <dbReference type="ChEBI" id="CHEBI:18420"/>
    </cofactor>
    <text evidence="10">Binds 1 Mg(2+) ion per subunit. May bind a second metal ion at a regulatory site, or after substrate binding.</text>
</comment>
<proteinExistence type="inferred from homology"/>
<evidence type="ECO:0000256" key="1">
    <source>
        <dbReference type="ARBA" id="ARBA00000077"/>
    </source>
</evidence>
<keyword evidence="5 10" id="KW-0540">Nuclease</keyword>
<feature type="binding site" evidence="10">
    <location>
        <position position="155"/>
    </location>
    <ligand>
        <name>Mg(2+)</name>
        <dbReference type="ChEBI" id="CHEBI:18420"/>
        <label>2</label>
    </ligand>
</feature>
<evidence type="ECO:0000256" key="4">
    <source>
        <dbReference type="ARBA" id="ARBA00012180"/>
    </source>
</evidence>
<comment type="subcellular location">
    <subcellularLocation>
        <location evidence="10">Cytoplasm</location>
    </subcellularLocation>
</comment>
<keyword evidence="6 10" id="KW-0479">Metal-binding</keyword>
<dbReference type="EMBL" id="PDJC01000001">
    <property type="protein sequence ID" value="PFG16006.1"/>
    <property type="molecule type" value="Genomic_DNA"/>
</dbReference>
<comment type="function">
    <text evidence="10">Endonuclease that specifically degrades the RNA of RNA-DNA hybrids.</text>
</comment>
<evidence type="ECO:0000256" key="5">
    <source>
        <dbReference type="ARBA" id="ARBA00022722"/>
    </source>
</evidence>
<evidence type="ECO:0000313" key="13">
    <source>
        <dbReference type="Proteomes" id="UP000226079"/>
    </source>
</evidence>
<dbReference type="InterPro" id="IPR012337">
    <property type="entry name" value="RNaseH-like_sf"/>
</dbReference>
<evidence type="ECO:0000256" key="7">
    <source>
        <dbReference type="ARBA" id="ARBA00022759"/>
    </source>
</evidence>
<dbReference type="CDD" id="cd09278">
    <property type="entry name" value="RNase_HI_prokaryote_like"/>
    <property type="match status" value="1"/>
</dbReference>
<evidence type="ECO:0000256" key="10">
    <source>
        <dbReference type="HAMAP-Rule" id="MF_00042"/>
    </source>
</evidence>
<comment type="catalytic activity">
    <reaction evidence="1 10">
        <text>Endonucleolytic cleavage to 5'-phosphomonoester.</text>
        <dbReference type="EC" id="3.1.26.4"/>
    </reaction>
</comment>
<evidence type="ECO:0000259" key="11">
    <source>
        <dbReference type="PROSITE" id="PS50879"/>
    </source>
</evidence>
<evidence type="ECO:0000313" key="12">
    <source>
        <dbReference type="EMBL" id="PFG16006.1"/>
    </source>
</evidence>
<comment type="subunit">
    <text evidence="3 10">Monomer.</text>
</comment>
<keyword evidence="10" id="KW-0963">Cytoplasm</keyword>
<dbReference type="SUPFAM" id="SSF53098">
    <property type="entry name" value="Ribonuclease H-like"/>
    <property type="match status" value="1"/>
</dbReference>
<keyword evidence="8 10" id="KW-0378">Hydrolase</keyword>
<dbReference type="Proteomes" id="UP000226079">
    <property type="component" value="Unassembled WGS sequence"/>
</dbReference>
<reference evidence="12 13" key="1">
    <citation type="submission" date="2017-10" db="EMBL/GenBank/DDBJ databases">
        <title>Sequencing the genomes of 1000 actinobacteria strains.</title>
        <authorList>
            <person name="Klenk H.-P."/>
        </authorList>
    </citation>
    <scope>NUCLEOTIDE SEQUENCE [LARGE SCALE GENOMIC DNA]</scope>
    <source>
        <strain evidence="12 13">DSM 15597</strain>
    </source>
</reference>
<keyword evidence="9 10" id="KW-0460">Magnesium</keyword>
<dbReference type="InterPro" id="IPR050092">
    <property type="entry name" value="RNase_H"/>
</dbReference>
<dbReference type="InterPro" id="IPR022892">
    <property type="entry name" value="RNaseHI"/>
</dbReference>
<dbReference type="OrthoDB" id="7845843at2"/>